<dbReference type="PANTHER" id="PTHR43806:SF11">
    <property type="entry name" value="CEREVISIN-RELATED"/>
    <property type="match status" value="1"/>
</dbReference>
<organism evidence="9 10">
    <name type="scientific">Massilia cellulosiltytica</name>
    <dbReference type="NCBI Taxonomy" id="2683234"/>
    <lineage>
        <taxon>Bacteria</taxon>
        <taxon>Pseudomonadati</taxon>
        <taxon>Pseudomonadota</taxon>
        <taxon>Betaproteobacteria</taxon>
        <taxon>Burkholderiales</taxon>
        <taxon>Oxalobacteraceae</taxon>
        <taxon>Telluria group</taxon>
        <taxon>Massilia</taxon>
    </lineage>
</organism>
<feature type="active site" description="Charge relay system" evidence="5">
    <location>
        <position position="175"/>
    </location>
</feature>
<evidence type="ECO:0000256" key="1">
    <source>
        <dbReference type="ARBA" id="ARBA00011073"/>
    </source>
</evidence>
<reference evidence="9 10" key="1">
    <citation type="submission" date="2019-12" db="EMBL/GenBank/DDBJ databases">
        <authorList>
            <person name="Li C."/>
            <person name="Zhao J."/>
        </authorList>
    </citation>
    <scope>NUCLEOTIDE SEQUENCE [LARGE SCALE GENOMIC DNA]</scope>
    <source>
        <strain evidence="9 10">NEAU-DD11</strain>
    </source>
</reference>
<feature type="domain" description="Peptidase S8/S53" evidence="7">
    <location>
        <begin position="166"/>
        <end position="411"/>
    </location>
</feature>
<dbReference type="InterPro" id="IPR054399">
    <property type="entry name" value="Fervidolysin-like_N_prodom"/>
</dbReference>
<accession>A0A7X3G2B8</accession>
<evidence type="ECO:0000256" key="6">
    <source>
        <dbReference type="RuleBase" id="RU003355"/>
    </source>
</evidence>
<dbReference type="GO" id="GO:0004252">
    <property type="term" value="F:serine-type endopeptidase activity"/>
    <property type="evidence" value="ECO:0007669"/>
    <property type="project" value="UniProtKB-UniRule"/>
</dbReference>
<evidence type="ECO:0000259" key="7">
    <source>
        <dbReference type="Pfam" id="PF00082"/>
    </source>
</evidence>
<dbReference type="PRINTS" id="PR00723">
    <property type="entry name" value="SUBTILISIN"/>
</dbReference>
<protein>
    <submittedName>
        <fullName evidence="9">S8 family serine peptidase</fullName>
    </submittedName>
</protein>
<dbReference type="GO" id="GO:0006508">
    <property type="term" value="P:proteolysis"/>
    <property type="evidence" value="ECO:0007669"/>
    <property type="project" value="UniProtKB-KW"/>
</dbReference>
<dbReference type="InterPro" id="IPR017315">
    <property type="entry name" value="Pep_S8A_subtilisin_pbac-2"/>
</dbReference>
<dbReference type="Pfam" id="PF17957">
    <property type="entry name" value="Big_7"/>
    <property type="match status" value="2"/>
</dbReference>
<feature type="domain" description="Fervidolysin-like N-terminal prodomain" evidence="8">
    <location>
        <begin position="56"/>
        <end position="131"/>
    </location>
</feature>
<evidence type="ECO:0000256" key="5">
    <source>
        <dbReference type="PROSITE-ProRule" id="PRU01240"/>
    </source>
</evidence>
<dbReference type="InterPro" id="IPR022398">
    <property type="entry name" value="Peptidase_S8_His-AS"/>
</dbReference>
<dbReference type="EMBL" id="WSES01000006">
    <property type="protein sequence ID" value="MVW62333.1"/>
    <property type="molecule type" value="Genomic_DNA"/>
</dbReference>
<name>A0A7X3G2B8_9BURK</name>
<dbReference type="PROSITE" id="PS51892">
    <property type="entry name" value="SUBTILASE"/>
    <property type="match status" value="1"/>
</dbReference>
<dbReference type="PROSITE" id="PS00137">
    <property type="entry name" value="SUBTILASE_HIS"/>
    <property type="match status" value="1"/>
</dbReference>
<sequence length="621" mass="62522">MPAFDTGPRLSRQNVIAHDPANFYLKESYVMKSAHTSLSLLPMLIASTLSIGAAQSALAAQDAGYARGRILVEARPGLSDAALDRILKEHGGKRRKVGQSRLQIVDLPANASEVAVVAKLAHRPELKFAELDRIVPAALAVTDPYAGSEWHLNKIGATSAWDSSLGRGVTIAVLDSGVNVNHPDLKDRLVAGYNVYGSNTDLTDVCGHGTAVAGTAAATSNNAAGVAGIAGAASIMPLRIAYSDSTGCHAYFSTIASGITYAADHGARIANISYTGIAGSSAILSAARYMNSKGGLVFVSAGNNNVDENVVPDPALVVVSATDSNDAKASFSSWGSFVTIAAPGTNIWTTNNSLGYSAWNGTSFSAPVTAGVAALMMAARPDLGGNTIQSLLYSTAVDLGAAGRDPVFGYGRVDAAAALRATVAYQPPVDTAAPLASIAAPLANSSVSGLVGVSVNAGDNVGVARVDLKVNGTVVATDTAAPYSFSWDSTGVANGMASLVAVAYDAAGNAGQSAAVAVNVANSVTTVSKDTTAPAVAIGNPVAGAVNGNVAVSVNATDDAGAAGIKTTLVIDGQTKAQGTGGTLGYNWNTRKVAAGQHTITATARDAAGNTSSTSVTVTTK</sequence>
<feature type="active site" description="Charge relay system" evidence="5">
    <location>
        <position position="208"/>
    </location>
</feature>
<dbReference type="Pfam" id="PF22148">
    <property type="entry name" value="Fervidolysin_NPro-like"/>
    <property type="match status" value="1"/>
</dbReference>
<proteinExistence type="inferred from homology"/>
<evidence type="ECO:0000256" key="3">
    <source>
        <dbReference type="ARBA" id="ARBA00022801"/>
    </source>
</evidence>
<dbReference type="InterPro" id="IPR013783">
    <property type="entry name" value="Ig-like_fold"/>
</dbReference>
<dbReference type="Gene3D" id="3.40.50.200">
    <property type="entry name" value="Peptidase S8/S53 domain"/>
    <property type="match status" value="1"/>
</dbReference>
<evidence type="ECO:0000256" key="2">
    <source>
        <dbReference type="ARBA" id="ARBA00022670"/>
    </source>
</evidence>
<comment type="similarity">
    <text evidence="1 5 6">Belongs to the peptidase S8 family.</text>
</comment>
<dbReference type="InterPro" id="IPR023827">
    <property type="entry name" value="Peptidase_S8_Asp-AS"/>
</dbReference>
<dbReference type="Pfam" id="PF00082">
    <property type="entry name" value="Peptidase_S8"/>
    <property type="match status" value="1"/>
</dbReference>
<dbReference type="PANTHER" id="PTHR43806">
    <property type="entry name" value="PEPTIDASE S8"/>
    <property type="match status" value="1"/>
</dbReference>
<dbReference type="PROSITE" id="PS00136">
    <property type="entry name" value="SUBTILASE_ASP"/>
    <property type="match status" value="1"/>
</dbReference>
<evidence type="ECO:0000259" key="8">
    <source>
        <dbReference type="Pfam" id="PF22148"/>
    </source>
</evidence>
<keyword evidence="10" id="KW-1185">Reference proteome</keyword>
<evidence type="ECO:0000256" key="4">
    <source>
        <dbReference type="ARBA" id="ARBA00022825"/>
    </source>
</evidence>
<dbReference type="InterPro" id="IPR015500">
    <property type="entry name" value="Peptidase_S8_subtilisin-rel"/>
</dbReference>
<dbReference type="InterPro" id="IPR036852">
    <property type="entry name" value="Peptidase_S8/S53_dom_sf"/>
</dbReference>
<dbReference type="Proteomes" id="UP000443353">
    <property type="component" value="Unassembled WGS sequence"/>
</dbReference>
<dbReference type="InterPro" id="IPR000209">
    <property type="entry name" value="Peptidase_S8/S53_dom"/>
</dbReference>
<dbReference type="SUPFAM" id="SSF52743">
    <property type="entry name" value="Subtilisin-like"/>
    <property type="match status" value="1"/>
</dbReference>
<dbReference type="InterPro" id="IPR050131">
    <property type="entry name" value="Peptidase_S8_subtilisin-like"/>
</dbReference>
<dbReference type="PIRSF" id="PIRSF037901">
    <property type="entry name" value="Subtilisin_rel_Nmul_A1891"/>
    <property type="match status" value="1"/>
</dbReference>
<dbReference type="PROSITE" id="PS00138">
    <property type="entry name" value="SUBTILASE_SER"/>
    <property type="match status" value="1"/>
</dbReference>
<comment type="caution">
    <text evidence="9">The sequence shown here is derived from an EMBL/GenBank/DDBJ whole genome shotgun (WGS) entry which is preliminary data.</text>
</comment>
<dbReference type="Gene3D" id="2.60.40.10">
    <property type="entry name" value="Immunoglobulins"/>
    <property type="match status" value="2"/>
</dbReference>
<dbReference type="InterPro" id="IPR023828">
    <property type="entry name" value="Peptidase_S8_Ser-AS"/>
</dbReference>
<dbReference type="AlphaFoldDB" id="A0A7X3G2B8"/>
<keyword evidence="4 5" id="KW-0720">Serine protease</keyword>
<evidence type="ECO:0000313" key="10">
    <source>
        <dbReference type="Proteomes" id="UP000443353"/>
    </source>
</evidence>
<keyword evidence="2 5" id="KW-0645">Protease</keyword>
<feature type="active site" description="Charge relay system" evidence="5">
    <location>
        <position position="363"/>
    </location>
</feature>
<keyword evidence="3 5" id="KW-0378">Hydrolase</keyword>
<gene>
    <name evidence="9" type="ORF">GPY61_20580</name>
</gene>
<evidence type="ECO:0000313" key="9">
    <source>
        <dbReference type="EMBL" id="MVW62333.1"/>
    </source>
</evidence>